<feature type="transmembrane region" description="Helical" evidence="1">
    <location>
        <begin position="12"/>
        <end position="32"/>
    </location>
</feature>
<organism evidence="2 3">
    <name type="scientific">Streptomyces huasconensis</name>
    <dbReference type="NCBI Taxonomy" id="1854574"/>
    <lineage>
        <taxon>Bacteria</taxon>
        <taxon>Bacillati</taxon>
        <taxon>Actinomycetota</taxon>
        <taxon>Actinomycetes</taxon>
        <taxon>Kitasatosporales</taxon>
        <taxon>Streptomycetaceae</taxon>
        <taxon>Streptomyces</taxon>
    </lineage>
</organism>
<evidence type="ECO:0000313" key="2">
    <source>
        <dbReference type="EMBL" id="MEW2363820.1"/>
    </source>
</evidence>
<evidence type="ECO:0000313" key="3">
    <source>
        <dbReference type="Proteomes" id="UP001553843"/>
    </source>
</evidence>
<keyword evidence="1" id="KW-0472">Membrane</keyword>
<dbReference type="EMBL" id="JBEYRS010000006">
    <property type="protein sequence ID" value="MEW2363820.1"/>
    <property type="molecule type" value="Genomic_DNA"/>
</dbReference>
<keyword evidence="1" id="KW-1133">Transmembrane helix</keyword>
<sequence>MRAAGLLRPRTGHYAAEFLSATVLMAVAGGLFRRLGDSWTRTS</sequence>
<gene>
    <name evidence="2" type="ORF">AB0887_17970</name>
</gene>
<keyword evidence="3" id="KW-1185">Reference proteome</keyword>
<protein>
    <submittedName>
        <fullName evidence="2">Uncharacterized protein</fullName>
    </submittedName>
</protein>
<evidence type="ECO:0000256" key="1">
    <source>
        <dbReference type="SAM" id="Phobius"/>
    </source>
</evidence>
<reference evidence="2 3" key="1">
    <citation type="submission" date="2024-06" db="EMBL/GenBank/DDBJ databases">
        <title>The Natural Products Discovery Center: Release of the First 8490 Sequenced Strains for Exploring Actinobacteria Biosynthetic Diversity.</title>
        <authorList>
            <person name="Kalkreuter E."/>
            <person name="Kautsar S.A."/>
            <person name="Yang D."/>
            <person name="Bader C.D."/>
            <person name="Teijaro C.N."/>
            <person name="Fluegel L."/>
            <person name="Davis C.M."/>
            <person name="Simpson J.R."/>
            <person name="Lauterbach L."/>
            <person name="Steele A.D."/>
            <person name="Gui C."/>
            <person name="Meng S."/>
            <person name="Li G."/>
            <person name="Viehrig K."/>
            <person name="Ye F."/>
            <person name="Su P."/>
            <person name="Kiefer A.F."/>
            <person name="Nichols A."/>
            <person name="Cepeda A.J."/>
            <person name="Yan W."/>
            <person name="Fan B."/>
            <person name="Jiang Y."/>
            <person name="Adhikari A."/>
            <person name="Zheng C.-J."/>
            <person name="Schuster L."/>
            <person name="Cowan T.M."/>
            <person name="Smanski M.J."/>
            <person name="Chevrette M.G."/>
            <person name="De Carvalho L.P.S."/>
            <person name="Shen B."/>
        </authorList>
    </citation>
    <scope>NUCLEOTIDE SEQUENCE [LARGE SCALE GENOMIC DNA]</scope>
    <source>
        <strain evidence="2 3">NPDC047833</strain>
    </source>
</reference>
<comment type="caution">
    <text evidence="2">The sequence shown here is derived from an EMBL/GenBank/DDBJ whole genome shotgun (WGS) entry which is preliminary data.</text>
</comment>
<proteinExistence type="predicted"/>
<keyword evidence="1" id="KW-0812">Transmembrane</keyword>
<accession>A0ABV3LWW7</accession>
<dbReference type="RefSeq" id="WP_359779513.1">
    <property type="nucleotide sequence ID" value="NZ_JBEYRR010000006.1"/>
</dbReference>
<name>A0ABV3LWW7_9ACTN</name>
<dbReference type="Proteomes" id="UP001553843">
    <property type="component" value="Unassembled WGS sequence"/>
</dbReference>